<keyword evidence="3" id="KW-1185">Reference proteome</keyword>
<proteinExistence type="predicted"/>
<dbReference type="EMBL" id="JBHFFA010000006">
    <property type="protein sequence ID" value="KAL2622591.1"/>
    <property type="molecule type" value="Genomic_DNA"/>
</dbReference>
<evidence type="ECO:0000313" key="3">
    <source>
        <dbReference type="Proteomes" id="UP001605036"/>
    </source>
</evidence>
<reference evidence="2 3" key="1">
    <citation type="submission" date="2024-09" db="EMBL/GenBank/DDBJ databases">
        <title>Chromosome-scale assembly of Riccia fluitans.</title>
        <authorList>
            <person name="Paukszto L."/>
            <person name="Sawicki J."/>
            <person name="Karawczyk K."/>
            <person name="Piernik-Szablinska J."/>
            <person name="Szczecinska M."/>
            <person name="Mazdziarz M."/>
        </authorList>
    </citation>
    <scope>NUCLEOTIDE SEQUENCE [LARGE SCALE GENOMIC DNA]</scope>
    <source>
        <strain evidence="2">Rf_01</strain>
        <tissue evidence="2">Aerial parts of the thallus</tissue>
    </source>
</reference>
<accession>A0ABD1Y7I6</accession>
<organism evidence="2 3">
    <name type="scientific">Riccia fluitans</name>
    <dbReference type="NCBI Taxonomy" id="41844"/>
    <lineage>
        <taxon>Eukaryota</taxon>
        <taxon>Viridiplantae</taxon>
        <taxon>Streptophyta</taxon>
        <taxon>Embryophyta</taxon>
        <taxon>Marchantiophyta</taxon>
        <taxon>Marchantiopsida</taxon>
        <taxon>Marchantiidae</taxon>
        <taxon>Marchantiales</taxon>
        <taxon>Ricciaceae</taxon>
        <taxon>Riccia</taxon>
    </lineage>
</organism>
<evidence type="ECO:0000313" key="2">
    <source>
        <dbReference type="EMBL" id="KAL2622591.1"/>
    </source>
</evidence>
<feature type="compositionally biased region" description="Basic and acidic residues" evidence="1">
    <location>
        <begin position="13"/>
        <end position="22"/>
    </location>
</feature>
<evidence type="ECO:0000256" key="1">
    <source>
        <dbReference type="SAM" id="MobiDB-lite"/>
    </source>
</evidence>
<comment type="caution">
    <text evidence="2">The sequence shown here is derived from an EMBL/GenBank/DDBJ whole genome shotgun (WGS) entry which is preliminary data.</text>
</comment>
<protein>
    <submittedName>
        <fullName evidence="2">Uncharacterized protein</fullName>
    </submittedName>
</protein>
<sequence>MGTHTGSPGNKNMDQRFKTDQAHKVKRDSWQASCLFLPEWRRYCSTCCGGMYLKRNVFNFEVTFCTVIMC</sequence>
<feature type="compositionally biased region" description="Polar residues" evidence="1">
    <location>
        <begin position="1"/>
        <end position="12"/>
    </location>
</feature>
<dbReference type="AlphaFoldDB" id="A0ABD1Y7I6"/>
<feature type="region of interest" description="Disordered" evidence="1">
    <location>
        <begin position="1"/>
        <end position="22"/>
    </location>
</feature>
<name>A0ABD1Y7I6_9MARC</name>
<dbReference type="Proteomes" id="UP001605036">
    <property type="component" value="Unassembled WGS sequence"/>
</dbReference>
<gene>
    <name evidence="2" type="ORF">R1flu_002796</name>
</gene>